<accession>A0A1G8JSL9</accession>
<name>A0A1G8JSL9_9ACTN</name>
<proteinExistence type="predicted"/>
<dbReference type="Pfam" id="PF21537">
    <property type="entry name" value="DUF1980_C"/>
    <property type="match status" value="1"/>
</dbReference>
<keyword evidence="1" id="KW-0812">Transmembrane</keyword>
<feature type="transmembrane region" description="Helical" evidence="1">
    <location>
        <begin position="71"/>
        <end position="94"/>
    </location>
</feature>
<organism evidence="3 4">
    <name type="scientific">Sinosporangium album</name>
    <dbReference type="NCBI Taxonomy" id="504805"/>
    <lineage>
        <taxon>Bacteria</taxon>
        <taxon>Bacillati</taxon>
        <taxon>Actinomycetota</taxon>
        <taxon>Actinomycetes</taxon>
        <taxon>Streptosporangiales</taxon>
        <taxon>Streptosporangiaceae</taxon>
        <taxon>Sinosporangium</taxon>
    </lineage>
</organism>
<evidence type="ECO:0000313" key="3">
    <source>
        <dbReference type="EMBL" id="SDI34224.1"/>
    </source>
</evidence>
<feature type="transmembrane region" description="Helical" evidence="1">
    <location>
        <begin position="38"/>
        <end position="59"/>
    </location>
</feature>
<feature type="transmembrane region" description="Helical" evidence="1">
    <location>
        <begin position="12"/>
        <end position="32"/>
    </location>
</feature>
<gene>
    <name evidence="3" type="ORF">SAMN05421505_14511</name>
</gene>
<reference evidence="3 4" key="1">
    <citation type="submission" date="2016-10" db="EMBL/GenBank/DDBJ databases">
        <authorList>
            <person name="de Groot N.N."/>
        </authorList>
    </citation>
    <scope>NUCLEOTIDE SEQUENCE [LARGE SCALE GENOMIC DNA]</scope>
    <source>
        <strain evidence="3 4">CPCC 201354</strain>
    </source>
</reference>
<keyword evidence="4" id="KW-1185">Reference proteome</keyword>
<dbReference type="EMBL" id="FNCN01000045">
    <property type="protein sequence ID" value="SDI34224.1"/>
    <property type="molecule type" value="Genomic_DNA"/>
</dbReference>
<evidence type="ECO:0000313" key="4">
    <source>
        <dbReference type="Proteomes" id="UP000198923"/>
    </source>
</evidence>
<protein>
    <submittedName>
        <fullName evidence="3">TIGR03943 family protein</fullName>
    </submittedName>
</protein>
<sequence length="229" mass="24483">MGAAVSRWSQNLVLILLGGATVWISAFTTSYLNYVKAGFQPFLVAAGAIVIVLGVAGLVRPAAHEHAPRVAWLMTLPVFAIVLIAPPALGSFAAERSQRPPEPPQNANYAPLSASGPTIMKIGEFMGRAFGDEPEQLNGKVVKLTGFVTKAKKKDQWHLTRMSIACCAADGYALHAAIVGAPAPKLDSWVEVTGTWVPPKWKRMPNGFVVPELAASEVRAIETPAEPYE</sequence>
<dbReference type="Proteomes" id="UP000198923">
    <property type="component" value="Unassembled WGS sequence"/>
</dbReference>
<keyword evidence="1" id="KW-0472">Membrane</keyword>
<keyword evidence="1" id="KW-1133">Transmembrane helix</keyword>
<dbReference type="InterPro" id="IPR048447">
    <property type="entry name" value="DUF1980_C"/>
</dbReference>
<dbReference type="NCBIfam" id="TIGR03943">
    <property type="entry name" value="TIGR03943 family putative permease subunit"/>
    <property type="match status" value="1"/>
</dbReference>
<evidence type="ECO:0000256" key="1">
    <source>
        <dbReference type="SAM" id="Phobius"/>
    </source>
</evidence>
<feature type="domain" description="DUF1980" evidence="2">
    <location>
        <begin position="132"/>
        <end position="228"/>
    </location>
</feature>
<dbReference type="STRING" id="504805.SAMN05421505_14511"/>
<evidence type="ECO:0000259" key="2">
    <source>
        <dbReference type="Pfam" id="PF21537"/>
    </source>
</evidence>
<dbReference type="AlphaFoldDB" id="A0A1G8JSL9"/>
<dbReference type="OrthoDB" id="359029at2"/>
<dbReference type="InterPro" id="IPR015402">
    <property type="entry name" value="DUF1980"/>
</dbReference>